<dbReference type="PANTHER" id="PTHR23321">
    <property type="entry name" value="RIBOSOMAL PROTEIN S15, BACTERIAL AND ORGANELLAR"/>
    <property type="match status" value="1"/>
</dbReference>
<dbReference type="Proteomes" id="UP001195914">
    <property type="component" value="Unassembled WGS sequence"/>
</dbReference>
<dbReference type="SUPFAM" id="SSF47060">
    <property type="entry name" value="S15/NS1 RNA-binding domain"/>
    <property type="match status" value="1"/>
</dbReference>
<dbReference type="GO" id="GO:0005737">
    <property type="term" value="C:cytoplasm"/>
    <property type="evidence" value="ECO:0007669"/>
    <property type="project" value="UniProtKB-ARBA"/>
</dbReference>
<reference evidence="4" key="2">
    <citation type="submission" date="2021-05" db="EMBL/GenBank/DDBJ databases">
        <authorList>
            <person name="Pain A."/>
        </authorList>
    </citation>
    <scope>NUCLEOTIDE SEQUENCE</scope>
    <source>
        <strain evidence="4">1802A</strain>
    </source>
</reference>
<sequence length="330" mass="38013">MQHLSLLSRGLSHSFGPRVFCFSADIQRRHVAHVKAFRIKGHPFEKVRAPKTEWYKRAEAAFLAERARVPHGLIGRWQPEDLSSLDPRIAQALSLQCANGREIRRARTLILMKHLQKEPFDTGSYPVQRKCSLPCIDCYNLELLSCRILSYVRANVNSVACVSEKILNLRAHLIRHPTDNCRKRAMAILLSRRNKIMKRLYNEDFQLYQHVCKILKLKCVLFSIPDSRNRSKAINTIGVDGDICKFLIRQKLWWGKFRPRAIALPSGKKVAYTRHPIERPPVNFNEPRTHKDELSPTWPYGVTPQRLAGQYIIYNPTAPGAGYCPVPILF</sequence>
<gene>
    <name evidence="4" type="ORF">X943_003011</name>
</gene>
<reference evidence="4" key="1">
    <citation type="journal article" date="2014" name="Nucleic Acids Res.">
        <title>The evolutionary dynamics of variant antigen genes in Babesia reveal a history of genomic innovation underlying host-parasite interaction.</title>
        <authorList>
            <person name="Jackson A.P."/>
            <person name="Otto T.D."/>
            <person name="Darby A."/>
            <person name="Ramaprasad A."/>
            <person name="Xia D."/>
            <person name="Echaide I.E."/>
            <person name="Farber M."/>
            <person name="Gahlot S."/>
            <person name="Gamble J."/>
            <person name="Gupta D."/>
            <person name="Gupta Y."/>
            <person name="Jackson L."/>
            <person name="Malandrin L."/>
            <person name="Malas T.B."/>
            <person name="Moussa E."/>
            <person name="Nair M."/>
            <person name="Reid A.J."/>
            <person name="Sanders M."/>
            <person name="Sharma J."/>
            <person name="Tracey A."/>
            <person name="Quail M.A."/>
            <person name="Weir W."/>
            <person name="Wastling J.M."/>
            <person name="Hall N."/>
            <person name="Willadsen P."/>
            <person name="Lingelbach K."/>
            <person name="Shiels B."/>
            <person name="Tait A."/>
            <person name="Berriman M."/>
            <person name="Allred D.R."/>
            <person name="Pain A."/>
        </authorList>
    </citation>
    <scope>NUCLEOTIDE SEQUENCE</scope>
    <source>
        <strain evidence="4">1802A</strain>
    </source>
</reference>
<comment type="caution">
    <text evidence="4">The sequence shown here is derived from an EMBL/GenBank/DDBJ whole genome shotgun (WGS) entry which is preliminary data.</text>
</comment>
<dbReference type="InterPro" id="IPR000589">
    <property type="entry name" value="Ribosomal_uS15"/>
</dbReference>
<name>A0AAD9GAK0_BABDI</name>
<evidence type="ECO:0000256" key="3">
    <source>
        <dbReference type="ARBA" id="ARBA00023274"/>
    </source>
</evidence>
<dbReference type="AlphaFoldDB" id="A0AAD9GAK0"/>
<dbReference type="GO" id="GO:0006412">
    <property type="term" value="P:translation"/>
    <property type="evidence" value="ECO:0007669"/>
    <property type="project" value="InterPro"/>
</dbReference>
<keyword evidence="3" id="KW-0687">Ribonucleoprotein</keyword>
<dbReference type="InterPro" id="IPR005290">
    <property type="entry name" value="Ribosomal_uS15_bac-type"/>
</dbReference>
<keyword evidence="5" id="KW-1185">Reference proteome</keyword>
<evidence type="ECO:0000256" key="1">
    <source>
        <dbReference type="ARBA" id="ARBA00008434"/>
    </source>
</evidence>
<comment type="similarity">
    <text evidence="1">Belongs to the universal ribosomal protein uS15 family.</text>
</comment>
<dbReference type="InterPro" id="IPR009068">
    <property type="entry name" value="uS15_NS1_RNA-bd_sf"/>
</dbReference>
<protein>
    <submittedName>
        <fullName evidence="4">40S ribosomal protein S15</fullName>
    </submittedName>
</protein>
<evidence type="ECO:0000256" key="2">
    <source>
        <dbReference type="ARBA" id="ARBA00022980"/>
    </source>
</evidence>
<evidence type="ECO:0000313" key="5">
    <source>
        <dbReference type="Proteomes" id="UP001195914"/>
    </source>
</evidence>
<dbReference type="PANTHER" id="PTHR23321:SF26">
    <property type="entry name" value="SMALL RIBOSOMAL SUBUNIT PROTEIN US15M"/>
    <property type="match status" value="1"/>
</dbReference>
<dbReference type="GO" id="GO:0003735">
    <property type="term" value="F:structural constituent of ribosome"/>
    <property type="evidence" value="ECO:0007669"/>
    <property type="project" value="InterPro"/>
</dbReference>
<proteinExistence type="inferred from homology"/>
<dbReference type="EMBL" id="JAHBMH010000062">
    <property type="protein sequence ID" value="KAK1934908.1"/>
    <property type="molecule type" value="Genomic_DNA"/>
</dbReference>
<organism evidence="4 5">
    <name type="scientific">Babesia divergens</name>
    <dbReference type="NCBI Taxonomy" id="32595"/>
    <lineage>
        <taxon>Eukaryota</taxon>
        <taxon>Sar</taxon>
        <taxon>Alveolata</taxon>
        <taxon>Apicomplexa</taxon>
        <taxon>Aconoidasida</taxon>
        <taxon>Piroplasmida</taxon>
        <taxon>Babesiidae</taxon>
        <taxon>Babesia</taxon>
    </lineage>
</organism>
<evidence type="ECO:0000313" key="4">
    <source>
        <dbReference type="EMBL" id="KAK1934908.1"/>
    </source>
</evidence>
<dbReference type="GO" id="GO:0005840">
    <property type="term" value="C:ribosome"/>
    <property type="evidence" value="ECO:0007669"/>
    <property type="project" value="UniProtKB-KW"/>
</dbReference>
<accession>A0AAD9GAK0</accession>
<dbReference type="SMART" id="SM01387">
    <property type="entry name" value="Ribosomal_S15"/>
    <property type="match status" value="1"/>
</dbReference>
<dbReference type="Pfam" id="PF00312">
    <property type="entry name" value="Ribosomal_S15"/>
    <property type="match status" value="1"/>
</dbReference>
<keyword evidence="2 4" id="KW-0689">Ribosomal protein</keyword>
<dbReference type="Gene3D" id="1.10.287.10">
    <property type="entry name" value="S15/NS1, RNA-binding"/>
    <property type="match status" value="1"/>
</dbReference>
<dbReference type="GO" id="GO:1990904">
    <property type="term" value="C:ribonucleoprotein complex"/>
    <property type="evidence" value="ECO:0007669"/>
    <property type="project" value="UniProtKB-KW"/>
</dbReference>